<accession>A0ABV2ELJ6</accession>
<organism evidence="2 3">
    <name type="scientific">Phenylobacterium koreense</name>
    <dbReference type="NCBI Taxonomy" id="266125"/>
    <lineage>
        <taxon>Bacteria</taxon>
        <taxon>Pseudomonadati</taxon>
        <taxon>Pseudomonadota</taxon>
        <taxon>Alphaproteobacteria</taxon>
        <taxon>Caulobacterales</taxon>
        <taxon>Caulobacteraceae</taxon>
        <taxon>Phenylobacterium</taxon>
    </lineage>
</organism>
<evidence type="ECO:0000313" key="3">
    <source>
        <dbReference type="Proteomes" id="UP001549110"/>
    </source>
</evidence>
<sequence length="176" mass="18531">MRRSPPAALVCLDLQRARAAGLPGAAATARACGEVLRQARRRRWPILHVHRREAGPHDGRPIPGLEPLPSEPIYLRPGASAFSNLGFAHAAQGLAAPLALIGFSLGDSILATTFAALDRGLPVDILTDAVFAAEDETVLHRAIATTVLGLSVPCRFTSSTDLFREEAATICAANAP</sequence>
<feature type="domain" description="Isochorismatase-like" evidence="1">
    <location>
        <begin position="7"/>
        <end position="137"/>
    </location>
</feature>
<dbReference type="SUPFAM" id="SSF52499">
    <property type="entry name" value="Isochorismatase-like hydrolases"/>
    <property type="match status" value="1"/>
</dbReference>
<name>A0ABV2ELJ6_9CAUL</name>
<dbReference type="Pfam" id="PF00857">
    <property type="entry name" value="Isochorismatase"/>
    <property type="match status" value="1"/>
</dbReference>
<dbReference type="EMBL" id="JBEPLU010000002">
    <property type="protein sequence ID" value="MET3527915.1"/>
    <property type="molecule type" value="Genomic_DNA"/>
</dbReference>
<dbReference type="InterPro" id="IPR000868">
    <property type="entry name" value="Isochorismatase-like_dom"/>
</dbReference>
<dbReference type="Gene3D" id="3.40.50.850">
    <property type="entry name" value="Isochorismatase-like"/>
    <property type="match status" value="1"/>
</dbReference>
<keyword evidence="3" id="KW-1185">Reference proteome</keyword>
<dbReference type="Proteomes" id="UP001549110">
    <property type="component" value="Unassembled WGS sequence"/>
</dbReference>
<gene>
    <name evidence="2" type="ORF">ABID41_003033</name>
</gene>
<protein>
    <recommendedName>
        <fullName evidence="1">Isochorismatase-like domain-containing protein</fullName>
    </recommendedName>
</protein>
<reference evidence="2 3" key="1">
    <citation type="submission" date="2024-06" db="EMBL/GenBank/DDBJ databases">
        <title>Genomic Encyclopedia of Type Strains, Phase IV (KMG-IV): sequencing the most valuable type-strain genomes for metagenomic binning, comparative biology and taxonomic classification.</title>
        <authorList>
            <person name="Goeker M."/>
        </authorList>
    </citation>
    <scope>NUCLEOTIDE SEQUENCE [LARGE SCALE GENOMIC DNA]</scope>
    <source>
        <strain evidence="2 3">DSM 17809</strain>
    </source>
</reference>
<evidence type="ECO:0000259" key="1">
    <source>
        <dbReference type="Pfam" id="PF00857"/>
    </source>
</evidence>
<dbReference type="RefSeq" id="WP_354297948.1">
    <property type="nucleotide sequence ID" value="NZ_JBEPLU010000002.1"/>
</dbReference>
<proteinExistence type="predicted"/>
<evidence type="ECO:0000313" key="2">
    <source>
        <dbReference type="EMBL" id="MET3527915.1"/>
    </source>
</evidence>
<comment type="caution">
    <text evidence="2">The sequence shown here is derived from an EMBL/GenBank/DDBJ whole genome shotgun (WGS) entry which is preliminary data.</text>
</comment>
<dbReference type="InterPro" id="IPR036380">
    <property type="entry name" value="Isochorismatase-like_sf"/>
</dbReference>